<dbReference type="SUPFAM" id="SSF53850">
    <property type="entry name" value="Periplasmic binding protein-like II"/>
    <property type="match status" value="1"/>
</dbReference>
<reference evidence="9" key="1">
    <citation type="submission" date="2025-08" db="UniProtKB">
        <authorList>
            <consortium name="RefSeq"/>
        </authorList>
    </citation>
    <scope>IDENTIFICATION</scope>
    <source>
        <tissue evidence="9">Whole insect</tissue>
    </source>
</reference>
<keyword evidence="5 8" id="KW-0472">Membrane</keyword>
<organism evidence="9">
    <name type="scientific">Diabrotica virgifera virgifera</name>
    <name type="common">western corn rootworm</name>
    <dbReference type="NCBI Taxonomy" id="50390"/>
    <lineage>
        <taxon>Eukaryota</taxon>
        <taxon>Metazoa</taxon>
        <taxon>Ecdysozoa</taxon>
        <taxon>Arthropoda</taxon>
        <taxon>Hexapoda</taxon>
        <taxon>Insecta</taxon>
        <taxon>Pterygota</taxon>
        <taxon>Neoptera</taxon>
        <taxon>Endopterygota</taxon>
        <taxon>Coleoptera</taxon>
        <taxon>Polyphaga</taxon>
        <taxon>Cucujiformia</taxon>
        <taxon>Chrysomeloidea</taxon>
        <taxon>Chrysomelidae</taxon>
        <taxon>Galerucinae</taxon>
        <taxon>Diabroticina</taxon>
        <taxon>Diabroticites</taxon>
        <taxon>Diabrotica</taxon>
    </lineage>
</organism>
<gene>
    <name evidence="9" type="primary">LOC114342163</name>
</gene>
<evidence type="ECO:0000256" key="3">
    <source>
        <dbReference type="ARBA" id="ARBA00022692"/>
    </source>
</evidence>
<feature type="transmembrane region" description="Helical" evidence="8">
    <location>
        <begin position="222"/>
        <end position="242"/>
    </location>
</feature>
<keyword evidence="2" id="KW-1003">Cell membrane</keyword>
<dbReference type="InParanoid" id="A0A6P7GTR4"/>
<dbReference type="RefSeq" id="XP_028148748.1">
    <property type="nucleotide sequence ID" value="XM_028292947.1"/>
</dbReference>
<evidence type="ECO:0000256" key="5">
    <source>
        <dbReference type="ARBA" id="ARBA00023136"/>
    </source>
</evidence>
<evidence type="ECO:0000256" key="6">
    <source>
        <dbReference type="ARBA" id="ARBA00023170"/>
    </source>
</evidence>
<keyword evidence="6" id="KW-0675">Receptor</keyword>
<dbReference type="PANTHER" id="PTHR42643">
    <property type="entry name" value="IONOTROPIC RECEPTOR 20A-RELATED"/>
    <property type="match status" value="1"/>
</dbReference>
<evidence type="ECO:0000256" key="4">
    <source>
        <dbReference type="ARBA" id="ARBA00022989"/>
    </source>
</evidence>
<accession>A0A6P7GTR4</accession>
<name>A0A6P7GTR4_DIAVI</name>
<dbReference type="PANTHER" id="PTHR42643:SF30">
    <property type="entry name" value="IONOTROPIC RECEPTOR 40A-RELATED"/>
    <property type="match status" value="1"/>
</dbReference>
<keyword evidence="4 8" id="KW-1133">Transmembrane helix</keyword>
<evidence type="ECO:0000256" key="2">
    <source>
        <dbReference type="ARBA" id="ARBA00022475"/>
    </source>
</evidence>
<evidence type="ECO:0000256" key="8">
    <source>
        <dbReference type="SAM" id="Phobius"/>
    </source>
</evidence>
<feature type="transmembrane region" description="Helical" evidence="8">
    <location>
        <begin position="424"/>
        <end position="443"/>
    </location>
</feature>
<feature type="transmembrane region" description="Helical" evidence="8">
    <location>
        <begin position="173"/>
        <end position="194"/>
    </location>
</feature>
<dbReference type="AlphaFoldDB" id="A0A6P7GTR4"/>
<dbReference type="InterPro" id="IPR052192">
    <property type="entry name" value="Insect_Ionotropic_Sensory_Rcpt"/>
</dbReference>
<keyword evidence="7" id="KW-0325">Glycoprotein</keyword>
<keyword evidence="3 8" id="KW-0812">Transmembrane</keyword>
<evidence type="ECO:0000313" key="9">
    <source>
        <dbReference type="RefSeq" id="XP_028148748.1"/>
    </source>
</evidence>
<sequence length="444" mass="51542">MNEINKTYLRIFNKYFFLKILIILDRTGIDLYTCSSDRCFPTGDVCLQMPNTNEFFRKRNLMVSKLDATWAPYIPFIVNTTEGIYVKIINMIAAYLHVKINYIESKRPLNPYAVEPDFQEKLYDFSVMPYCNGTQQFDQTFTLTEDVIAYIIPRIIINNEWQIFYREFDNSTWLCFSVVILLFYLLFKLIYLMLPYKNNVSVFEVILGILLGSTGGFKTRSASVKLLLTLYIFFSLLLTTIYRSKMFDMMKTDLSTQLITSRQDILNSNLEIGMPGEPFVQLLKLSQNPFDSALVATGRVINCFNFSACVDRAAFNKNIVAQRVVKAVQFLIPARYLDSKGRPLVYILKDPYAIPVHFRILFLKGHPLFEKFNKNILLLKEAGFIRHLCKMYEKNYEKAIMILAKEKQSLKYSKLQLGTLRSTFVIYLIGVTASITVFSIETFV</sequence>
<dbReference type="GO" id="GO:0005886">
    <property type="term" value="C:plasma membrane"/>
    <property type="evidence" value="ECO:0007669"/>
    <property type="project" value="UniProtKB-SubCell"/>
</dbReference>
<proteinExistence type="predicted"/>
<protein>
    <submittedName>
        <fullName evidence="9">Uncharacterized protein LOC114342163</fullName>
    </submittedName>
</protein>
<dbReference type="Gene3D" id="1.10.287.70">
    <property type="match status" value="1"/>
</dbReference>
<comment type="subcellular location">
    <subcellularLocation>
        <location evidence="1">Cell membrane</location>
        <topology evidence="1">Multi-pass membrane protein</topology>
    </subcellularLocation>
</comment>
<evidence type="ECO:0000256" key="7">
    <source>
        <dbReference type="ARBA" id="ARBA00023180"/>
    </source>
</evidence>
<evidence type="ECO:0000256" key="1">
    <source>
        <dbReference type="ARBA" id="ARBA00004651"/>
    </source>
</evidence>